<comment type="caution">
    <text evidence="1">The sequence shown here is derived from an EMBL/GenBank/DDBJ whole genome shotgun (WGS) entry which is preliminary data.</text>
</comment>
<gene>
    <name evidence="1" type="ORF">RWD45_01105</name>
</gene>
<protein>
    <recommendedName>
        <fullName evidence="3">Lipoprotein</fullName>
    </recommendedName>
</protein>
<proteinExistence type="predicted"/>
<evidence type="ECO:0000313" key="1">
    <source>
        <dbReference type="EMBL" id="MDY0407486.1"/>
    </source>
</evidence>
<dbReference type="RefSeq" id="WP_320378300.1">
    <property type="nucleotide sequence ID" value="NZ_JAWDIQ010000001.1"/>
</dbReference>
<sequence length="147" mass="17188">MKNKLSLVVLLVILVLNAGCLGYKKETSWENSVEGEYWEIKYELIKEEGSSSNWLINLTFINKYPVEKIRNYSIDFQFKEPITTVIEKHLDNIEFERIETMEHGSEVLGHTNKLSLSKVQDLLKESSITITWETKNNKELSDTIRLY</sequence>
<keyword evidence="2" id="KW-1185">Reference proteome</keyword>
<accession>A0ABU5CNL8</accession>
<reference evidence="1 2" key="1">
    <citation type="submission" date="2023-10" db="EMBL/GenBank/DDBJ databases">
        <title>Virgibacillus soli CC-YMP-6 genome.</title>
        <authorList>
            <person name="Miliotis G."/>
            <person name="Sengupta P."/>
            <person name="Hameed A."/>
            <person name="Chuvochina M."/>
            <person name="Mcdonagh F."/>
            <person name="Simpson A.C."/>
            <person name="Singh N.K."/>
            <person name="Rekha P.D."/>
            <person name="Raman K."/>
            <person name="Hugenholtz P."/>
            <person name="Venkateswaran K."/>
        </authorList>
    </citation>
    <scope>NUCLEOTIDE SEQUENCE [LARGE SCALE GENOMIC DNA]</scope>
    <source>
        <strain evidence="1 2">CC-YMP-6</strain>
    </source>
</reference>
<name>A0ABU5CNL8_9BACI</name>
<evidence type="ECO:0000313" key="2">
    <source>
        <dbReference type="Proteomes" id="UP001275315"/>
    </source>
</evidence>
<evidence type="ECO:0008006" key="3">
    <source>
        <dbReference type="Google" id="ProtNLM"/>
    </source>
</evidence>
<organism evidence="1 2">
    <name type="scientific">Paracerasibacillus soli</name>
    <dbReference type="NCBI Taxonomy" id="480284"/>
    <lineage>
        <taxon>Bacteria</taxon>
        <taxon>Bacillati</taxon>
        <taxon>Bacillota</taxon>
        <taxon>Bacilli</taxon>
        <taxon>Bacillales</taxon>
        <taxon>Bacillaceae</taxon>
        <taxon>Paracerasibacillus</taxon>
    </lineage>
</organism>
<dbReference type="EMBL" id="JAWDIQ010000001">
    <property type="protein sequence ID" value="MDY0407486.1"/>
    <property type="molecule type" value="Genomic_DNA"/>
</dbReference>
<dbReference type="Proteomes" id="UP001275315">
    <property type="component" value="Unassembled WGS sequence"/>
</dbReference>